<dbReference type="InterPro" id="IPR003018">
    <property type="entry name" value="GAF"/>
</dbReference>
<feature type="coiled-coil region" evidence="3">
    <location>
        <begin position="473"/>
        <end position="512"/>
    </location>
</feature>
<sequence>MDSPESMDTQCNRAITDDELPSDPVERAQHLERRLARCKLARDLTREFVSTTDMKRLMGVIFQRVLEAINAEAGSLWMVDWRTRESVCHQAEGPAADKVLGLRLPLGKGVVGKVIQENSPQVVLDTTRDERFAADVDKTSGFTTKSMICVPLVVDCHVYGAIQILNKKSGFESRFTNDDFLLVQDIAGSAAISIKNARLLESESKVKEMGILLRISRQVSSTLDLNQVLGLVVNMTGELVELSLGAVGLLDESKNSLMLAALSGETSIDAGDSRQKAMLALMEKTREAGRTVYVRDRESYTRQMRGQRTVWLEYLEGNGLESVWAMPLSDEEGQLGVLWFESATPGFADGGKADLLSILANQTAVAVRNASLYQRVPFAETLGKVAERGQRAFAGWRKWAVAGAVALVLLLALHLVPRFRSFTGDCEVEARLGYGVFLQVAGTVAEVVVKEGDTVREGDMLARLDPAPLRLRLTQASSQLAVVERKIVEARAAGSAAEVRRLAAEREALRAEAIKAGADLGKVDIRAPRGGVVLSTGLEELVGASLPVGAELLRLAESGKLTVVVQVPEDVVMDIAVGQDVVGAVRSAPNLRFRGRVAHVGRSYSLPAEAAESSGNGESGEIGREAFVAEVEVTESEVALRPGMSGKARVATPGVSVVLRQLRRVVNLLAFWLGP</sequence>
<protein>
    <submittedName>
        <fullName evidence="6">GAF domain-containing protein/multidrug resistance efflux pump</fullName>
    </submittedName>
</protein>
<comment type="subcellular location">
    <subcellularLocation>
        <location evidence="1">Cell envelope</location>
    </subcellularLocation>
</comment>
<evidence type="ECO:0000259" key="5">
    <source>
        <dbReference type="SMART" id="SM00065"/>
    </source>
</evidence>
<dbReference type="GO" id="GO:0030313">
    <property type="term" value="C:cell envelope"/>
    <property type="evidence" value="ECO:0007669"/>
    <property type="project" value="UniProtKB-SubCell"/>
</dbReference>
<organism evidence="6 7">
    <name type="scientific">Desulfobaculum xiamenense</name>
    <dbReference type="NCBI Taxonomy" id="995050"/>
    <lineage>
        <taxon>Bacteria</taxon>
        <taxon>Pseudomonadati</taxon>
        <taxon>Thermodesulfobacteriota</taxon>
        <taxon>Desulfovibrionia</taxon>
        <taxon>Desulfovibrionales</taxon>
        <taxon>Desulfovibrionaceae</taxon>
        <taxon>Desulfobaculum</taxon>
    </lineage>
</organism>
<accession>A0A846QP97</accession>
<gene>
    <name evidence="6" type="ORF">GGQ74_000169</name>
</gene>
<keyword evidence="2 3" id="KW-0175">Coiled coil</keyword>
<dbReference type="Gene3D" id="2.40.30.170">
    <property type="match status" value="1"/>
</dbReference>
<dbReference type="EMBL" id="JAATJA010000001">
    <property type="protein sequence ID" value="NJB66529.1"/>
    <property type="molecule type" value="Genomic_DNA"/>
</dbReference>
<evidence type="ECO:0000256" key="3">
    <source>
        <dbReference type="SAM" id="Coils"/>
    </source>
</evidence>
<proteinExistence type="predicted"/>
<dbReference type="Proteomes" id="UP000580856">
    <property type="component" value="Unassembled WGS sequence"/>
</dbReference>
<dbReference type="PANTHER" id="PTHR32347">
    <property type="entry name" value="EFFLUX SYSTEM COMPONENT YKNX-RELATED"/>
    <property type="match status" value="1"/>
</dbReference>
<dbReference type="SUPFAM" id="SSF111369">
    <property type="entry name" value="HlyD-like secretion proteins"/>
    <property type="match status" value="1"/>
</dbReference>
<dbReference type="InterPro" id="IPR029016">
    <property type="entry name" value="GAF-like_dom_sf"/>
</dbReference>
<dbReference type="RefSeq" id="WP_167939660.1">
    <property type="nucleotide sequence ID" value="NZ_JAATJA010000001.1"/>
</dbReference>
<evidence type="ECO:0000256" key="1">
    <source>
        <dbReference type="ARBA" id="ARBA00004196"/>
    </source>
</evidence>
<evidence type="ECO:0000256" key="2">
    <source>
        <dbReference type="ARBA" id="ARBA00023054"/>
    </source>
</evidence>
<dbReference type="SUPFAM" id="SSF55781">
    <property type="entry name" value="GAF domain-like"/>
    <property type="match status" value="2"/>
</dbReference>
<evidence type="ECO:0000256" key="4">
    <source>
        <dbReference type="SAM" id="MobiDB-lite"/>
    </source>
</evidence>
<evidence type="ECO:0000313" key="6">
    <source>
        <dbReference type="EMBL" id="NJB66529.1"/>
    </source>
</evidence>
<dbReference type="Gene3D" id="2.40.50.100">
    <property type="match status" value="1"/>
</dbReference>
<dbReference type="SMART" id="SM00065">
    <property type="entry name" value="GAF"/>
    <property type="match status" value="2"/>
</dbReference>
<dbReference type="Gene3D" id="3.30.450.40">
    <property type="match status" value="2"/>
</dbReference>
<comment type="caution">
    <text evidence="6">The sequence shown here is derived from an EMBL/GenBank/DDBJ whole genome shotgun (WGS) entry which is preliminary data.</text>
</comment>
<name>A0A846QP97_9BACT</name>
<feature type="compositionally biased region" description="Polar residues" evidence="4">
    <location>
        <begin position="1"/>
        <end position="13"/>
    </location>
</feature>
<dbReference type="Pfam" id="PF01590">
    <property type="entry name" value="GAF"/>
    <property type="match status" value="1"/>
</dbReference>
<dbReference type="Pfam" id="PF13185">
    <property type="entry name" value="GAF_2"/>
    <property type="match status" value="1"/>
</dbReference>
<feature type="domain" description="GAF" evidence="5">
    <location>
        <begin position="53"/>
        <end position="204"/>
    </location>
</feature>
<dbReference type="AlphaFoldDB" id="A0A846QP97"/>
<reference evidence="6 7" key="1">
    <citation type="submission" date="2020-03" db="EMBL/GenBank/DDBJ databases">
        <title>Genomic Encyclopedia of Type Strains, Phase IV (KMG-IV): sequencing the most valuable type-strain genomes for metagenomic binning, comparative biology and taxonomic classification.</title>
        <authorList>
            <person name="Goeker M."/>
        </authorList>
    </citation>
    <scope>NUCLEOTIDE SEQUENCE [LARGE SCALE GENOMIC DNA]</scope>
    <source>
        <strain evidence="6 7">DSM 24233</strain>
    </source>
</reference>
<feature type="domain" description="GAF" evidence="5">
    <location>
        <begin position="224"/>
        <end position="377"/>
    </location>
</feature>
<feature type="region of interest" description="Disordered" evidence="4">
    <location>
        <begin position="1"/>
        <end position="24"/>
    </location>
</feature>
<dbReference type="InterPro" id="IPR050465">
    <property type="entry name" value="UPF0194_transport"/>
</dbReference>
<keyword evidence="7" id="KW-1185">Reference proteome</keyword>
<evidence type="ECO:0000313" key="7">
    <source>
        <dbReference type="Proteomes" id="UP000580856"/>
    </source>
</evidence>